<dbReference type="Proteomes" id="UP000219788">
    <property type="component" value="Unassembled WGS sequence"/>
</dbReference>
<dbReference type="AlphaFoldDB" id="A0A2A7U3B6"/>
<reference evidence="3" key="1">
    <citation type="submission" date="2017-09" db="EMBL/GenBank/DDBJ databases">
        <title>FDA dAtabase for Regulatory Grade micrObial Sequences (FDA-ARGOS): Supporting development and validation of Infectious Disease Dx tests.</title>
        <authorList>
            <person name="Goldberg B."/>
            <person name="Campos J."/>
            <person name="Tallon L."/>
            <person name="Sadzewicz L."/>
            <person name="Ott S."/>
            <person name="Zhao X."/>
            <person name="Nagaraj S."/>
            <person name="Vavikolanu K."/>
            <person name="Aluvathingal J."/>
            <person name="Nadendla S."/>
            <person name="Geyer C."/>
            <person name="Sichtig H."/>
        </authorList>
    </citation>
    <scope>NUCLEOTIDE SEQUENCE [LARGE SCALE GENOMIC DNA]</scope>
    <source>
        <strain evidence="3">FDAARGOS_370</strain>
    </source>
</reference>
<evidence type="ECO:0000313" key="2">
    <source>
        <dbReference type="EMBL" id="PEH72804.1"/>
    </source>
</evidence>
<dbReference type="EMBL" id="PDDV01000013">
    <property type="protein sequence ID" value="PEH72804.1"/>
    <property type="molecule type" value="Genomic_DNA"/>
</dbReference>
<organism evidence="2 3">
    <name type="scientific">Edwardsiella tarda</name>
    <dbReference type="NCBI Taxonomy" id="636"/>
    <lineage>
        <taxon>Bacteria</taxon>
        <taxon>Pseudomonadati</taxon>
        <taxon>Pseudomonadota</taxon>
        <taxon>Gammaproteobacteria</taxon>
        <taxon>Enterobacterales</taxon>
        <taxon>Hafniaceae</taxon>
        <taxon>Edwardsiella</taxon>
    </lineage>
</organism>
<name>A0A2A7U3B6_EDWTA</name>
<evidence type="ECO:0000313" key="3">
    <source>
        <dbReference type="Proteomes" id="UP000219788"/>
    </source>
</evidence>
<evidence type="ECO:0008006" key="4">
    <source>
        <dbReference type="Google" id="ProtNLM"/>
    </source>
</evidence>
<evidence type="ECO:0000256" key="1">
    <source>
        <dbReference type="SAM" id="SignalP"/>
    </source>
</evidence>
<proteinExistence type="predicted"/>
<dbReference type="RefSeq" id="WP_005293631.1">
    <property type="nucleotide sequence ID" value="NZ_AP028090.1"/>
</dbReference>
<protein>
    <recommendedName>
        <fullName evidence="4">Lipoprotein</fullName>
    </recommendedName>
</protein>
<dbReference type="SMR" id="A0A2A7U3B6"/>
<comment type="caution">
    <text evidence="2">The sequence shown here is derived from an EMBL/GenBank/DDBJ whole genome shotgun (WGS) entry which is preliminary data.</text>
</comment>
<gene>
    <name evidence="2" type="ORF">CRM76_13105</name>
</gene>
<feature type="chain" id="PRO_5012360086" description="Lipoprotein" evidence="1">
    <location>
        <begin position="21"/>
        <end position="164"/>
    </location>
</feature>
<feature type="signal peptide" evidence="1">
    <location>
        <begin position="1"/>
        <end position="20"/>
    </location>
</feature>
<dbReference type="GeneID" id="93124025"/>
<dbReference type="OrthoDB" id="6415286at2"/>
<keyword evidence="1" id="KW-0732">Signal</keyword>
<sequence>MKPLFSLLAAALLLSGCSAAPEGSNPSPQPFRNSFQCDVPLEQDFPPVQSASDLLANMQHMSQRLQARNFVAGQWLAQNDSLSERDHINACHTALLQGARRLIDAQYQAVYPTLASAEQRDALKAVMAAWRTAMQGITPQGVNDQQLTAYTQAAQTLRMLLPAH</sequence>
<accession>A0A2A7U3B6</accession>
<dbReference type="PROSITE" id="PS51257">
    <property type="entry name" value="PROKAR_LIPOPROTEIN"/>
    <property type="match status" value="1"/>
</dbReference>